<name>A0A437GY60_9SPHN</name>
<evidence type="ECO:0000256" key="3">
    <source>
        <dbReference type="ARBA" id="ARBA00022679"/>
    </source>
</evidence>
<evidence type="ECO:0000256" key="1">
    <source>
        <dbReference type="ARBA" id="ARBA00009481"/>
    </source>
</evidence>
<feature type="domain" description="Glycosyl transferase family 1" evidence="4">
    <location>
        <begin position="241"/>
        <end position="389"/>
    </location>
</feature>
<keyword evidence="2" id="KW-0328">Glycosyltransferase</keyword>
<gene>
    <name evidence="5" type="ORF">EKN06_06460</name>
</gene>
<comment type="caution">
    <text evidence="5">The sequence shown here is derived from an EMBL/GenBank/DDBJ whole genome shotgun (WGS) entry which is preliminary data.</text>
</comment>
<evidence type="ECO:0000256" key="2">
    <source>
        <dbReference type="ARBA" id="ARBA00022676"/>
    </source>
</evidence>
<keyword evidence="3 5" id="KW-0808">Transferase</keyword>
<protein>
    <submittedName>
        <fullName evidence="5">Glycosyltransferase</fullName>
    </submittedName>
</protein>
<dbReference type="PANTHER" id="PTHR12526">
    <property type="entry name" value="GLYCOSYLTRANSFERASE"/>
    <property type="match status" value="1"/>
</dbReference>
<keyword evidence="6" id="KW-1185">Reference proteome</keyword>
<dbReference type="CDD" id="cd03801">
    <property type="entry name" value="GT4_PimA-like"/>
    <property type="match status" value="1"/>
</dbReference>
<dbReference type="OrthoDB" id="9790710at2"/>
<evidence type="ECO:0000313" key="5">
    <source>
        <dbReference type="EMBL" id="RVQ67586.1"/>
    </source>
</evidence>
<accession>A0A437GY60</accession>
<evidence type="ECO:0000313" key="6">
    <source>
        <dbReference type="Proteomes" id="UP000283003"/>
    </source>
</evidence>
<dbReference type="Proteomes" id="UP000283003">
    <property type="component" value="Unassembled WGS sequence"/>
</dbReference>
<reference evidence="5 6" key="1">
    <citation type="submission" date="2018-12" db="EMBL/GenBank/DDBJ databases">
        <title>Croceicoccus ponticola sp. nov., a lipolytic bacterium isolated from seawater.</title>
        <authorList>
            <person name="Yoon J.-H."/>
        </authorList>
    </citation>
    <scope>NUCLEOTIDE SEQUENCE [LARGE SCALE GENOMIC DNA]</scope>
    <source>
        <strain evidence="5 6">GM-16</strain>
    </source>
</reference>
<dbReference type="Gene3D" id="3.40.50.2000">
    <property type="entry name" value="Glycogen Phosphorylase B"/>
    <property type="match status" value="1"/>
</dbReference>
<dbReference type="PANTHER" id="PTHR12526:SF640">
    <property type="entry name" value="COLANIC ACID BIOSYNTHESIS GLYCOSYLTRANSFERASE WCAL-RELATED"/>
    <property type="match status" value="1"/>
</dbReference>
<dbReference type="AlphaFoldDB" id="A0A437GY60"/>
<proteinExistence type="inferred from homology"/>
<dbReference type="InterPro" id="IPR001296">
    <property type="entry name" value="Glyco_trans_1"/>
</dbReference>
<comment type="similarity">
    <text evidence="1">Belongs to the glycosyltransferase group 1 family. Glycosyltransferase 4 subfamily.</text>
</comment>
<dbReference type="EMBL" id="RXOL01000002">
    <property type="protein sequence ID" value="RVQ67586.1"/>
    <property type="molecule type" value="Genomic_DNA"/>
</dbReference>
<dbReference type="RefSeq" id="WP_127612094.1">
    <property type="nucleotide sequence ID" value="NZ_RXOL01000002.1"/>
</dbReference>
<dbReference type="SUPFAM" id="SSF53756">
    <property type="entry name" value="UDP-Glycosyltransferase/glycogen phosphorylase"/>
    <property type="match status" value="1"/>
</dbReference>
<evidence type="ECO:0000259" key="4">
    <source>
        <dbReference type="Pfam" id="PF00534"/>
    </source>
</evidence>
<dbReference type="GO" id="GO:0016757">
    <property type="term" value="F:glycosyltransferase activity"/>
    <property type="evidence" value="ECO:0007669"/>
    <property type="project" value="UniProtKB-KW"/>
</dbReference>
<dbReference type="Pfam" id="PF00534">
    <property type="entry name" value="Glycos_transf_1"/>
    <property type="match status" value="1"/>
</dbReference>
<sequence length="413" mass="46377">MNNVGVFHPGTQHSWQTANALQDLGRLAWFATSIFYRPDRFPYVLERFAPGGMKRRLTHEFGRFAHPGLDPALVHTFGFYEWAERAARRAGAHGMARALDARGNRRFSRSLARLVSSSQDLTAFWGFDGVSRQLFEQEQGSGRRLILDRTTPDMRTFIAIQAELRATHGEWFRSRSETIDDARIEQDEAEYALADAIVCGSDFCAQTLREHSPANAGKVRVLPYCYDEHLFGSQPPPAPLADEMPVRFLFSGRLWPAKGIHHALEAIAAIPRSQAELTLVGDLDIEPSIFARYTDRVTLIPQVPRRDMPRLMQDHHVLLFPSHFEGGGLVLHEALASGMALIQTRRGDVVATNRTGIVLDEPRTDLVLDAMLALIHDRDRLNAMRSAAQDEAGRRSFARYRDGVATLLADLNI</sequence>
<organism evidence="5 6">
    <name type="scientific">Croceicoccus ponticola</name>
    <dbReference type="NCBI Taxonomy" id="2217664"/>
    <lineage>
        <taxon>Bacteria</taxon>
        <taxon>Pseudomonadati</taxon>
        <taxon>Pseudomonadota</taxon>
        <taxon>Alphaproteobacteria</taxon>
        <taxon>Sphingomonadales</taxon>
        <taxon>Erythrobacteraceae</taxon>
        <taxon>Croceicoccus</taxon>
    </lineage>
</organism>